<dbReference type="CDD" id="cd10787">
    <property type="entry name" value="LamB_YcsF_like"/>
    <property type="match status" value="1"/>
</dbReference>
<dbReference type="NCBIfam" id="NF003816">
    <property type="entry name" value="PRK05406.1-5"/>
    <property type="match status" value="1"/>
</dbReference>
<dbReference type="EMBL" id="JAGSHT010000007">
    <property type="protein sequence ID" value="MBZ2195861.1"/>
    <property type="molecule type" value="Genomic_DNA"/>
</dbReference>
<dbReference type="PANTHER" id="PTHR30292:SF0">
    <property type="entry name" value="5-OXOPROLINASE SUBUNIT A"/>
    <property type="match status" value="1"/>
</dbReference>
<gene>
    <name evidence="1" type="ORF">KCQ71_06840</name>
</gene>
<dbReference type="RefSeq" id="WP_223404210.1">
    <property type="nucleotide sequence ID" value="NZ_JAGSHT010000007.1"/>
</dbReference>
<sequence length="243" mass="24920">MLDLNADLGEGMGDDTAMLAVVTSANVACGGHAGDRATMRAVCEAAAARGVRVGAHVAYPDRENFGRRFVDLTEADLLAHITEQFGELTDMAAAAGTRVSYVKPHGALYHAAGSHPTHARAVVTLARGAGLAVVGAPGSLDLDLARDAGLTAIAEGFADRAYTPLGTLVPRTEPGAVLHDAAAIAVRVAGLIRTGALTAVDGSQVRLDVRTICVHGDNPDAVAIATRVRAELERAGMTPVPFS</sequence>
<dbReference type="Gene3D" id="3.20.20.370">
    <property type="entry name" value="Glycoside hydrolase/deacetylase"/>
    <property type="match status" value="1"/>
</dbReference>
<dbReference type="Pfam" id="PF03746">
    <property type="entry name" value="LamB_YcsF"/>
    <property type="match status" value="1"/>
</dbReference>
<name>A0ABS7S683_9MICO</name>
<dbReference type="InterPro" id="IPR005501">
    <property type="entry name" value="LamB/YcsF/PxpA-like"/>
</dbReference>
<evidence type="ECO:0000313" key="2">
    <source>
        <dbReference type="Proteomes" id="UP000826651"/>
    </source>
</evidence>
<protein>
    <submittedName>
        <fullName evidence="1">LamB/YcsF family protein</fullName>
    </submittedName>
</protein>
<proteinExistence type="predicted"/>
<reference evidence="1 2" key="1">
    <citation type="submission" date="2021-04" db="EMBL/GenBank/DDBJ databases">
        <title>Ruania sp. nov., isolated from sandy soil of mangrove forest.</title>
        <authorList>
            <person name="Ge X."/>
            <person name="Huang R."/>
            <person name="Liu W."/>
        </authorList>
    </citation>
    <scope>NUCLEOTIDE SEQUENCE [LARGE SCALE GENOMIC DNA]</scope>
    <source>
        <strain evidence="1 2">N2-46</strain>
    </source>
</reference>
<dbReference type="NCBIfam" id="NF003814">
    <property type="entry name" value="PRK05406.1-3"/>
    <property type="match status" value="1"/>
</dbReference>
<dbReference type="PANTHER" id="PTHR30292">
    <property type="entry name" value="UNCHARACTERIZED PROTEIN YBGL-RELATED"/>
    <property type="match status" value="1"/>
</dbReference>
<evidence type="ECO:0000313" key="1">
    <source>
        <dbReference type="EMBL" id="MBZ2195861.1"/>
    </source>
</evidence>
<dbReference type="SUPFAM" id="SSF88713">
    <property type="entry name" value="Glycoside hydrolase/deacetylase"/>
    <property type="match status" value="1"/>
</dbReference>
<comment type="caution">
    <text evidence="1">The sequence shown here is derived from an EMBL/GenBank/DDBJ whole genome shotgun (WGS) entry which is preliminary data.</text>
</comment>
<dbReference type="InterPro" id="IPR011330">
    <property type="entry name" value="Glyco_hydro/deAcase_b/a-brl"/>
</dbReference>
<accession>A0ABS7S683</accession>
<organism evidence="1 2">
    <name type="scientific">Occultella gossypii</name>
    <dbReference type="NCBI Taxonomy" id="2800820"/>
    <lineage>
        <taxon>Bacteria</taxon>
        <taxon>Bacillati</taxon>
        <taxon>Actinomycetota</taxon>
        <taxon>Actinomycetes</taxon>
        <taxon>Micrococcales</taxon>
        <taxon>Ruaniaceae</taxon>
        <taxon>Occultella</taxon>
    </lineage>
</organism>
<dbReference type="Proteomes" id="UP000826651">
    <property type="component" value="Unassembled WGS sequence"/>
</dbReference>
<keyword evidence="2" id="KW-1185">Reference proteome</keyword>